<evidence type="ECO:0000313" key="1">
    <source>
        <dbReference type="EMBL" id="SDC17320.1"/>
    </source>
</evidence>
<dbReference type="AlphaFoldDB" id="A0A1G6JF46"/>
<gene>
    <name evidence="1" type="ORF">SAMN05421548_104236</name>
</gene>
<organism evidence="1 2">
    <name type="scientific">Paraburkholderia lycopersici</name>
    <dbReference type="NCBI Taxonomy" id="416944"/>
    <lineage>
        <taxon>Bacteria</taxon>
        <taxon>Pseudomonadati</taxon>
        <taxon>Pseudomonadota</taxon>
        <taxon>Betaproteobacteria</taxon>
        <taxon>Burkholderiales</taxon>
        <taxon>Burkholderiaceae</taxon>
        <taxon>Paraburkholderia</taxon>
    </lineage>
</organism>
<dbReference type="InterPro" id="IPR036271">
    <property type="entry name" value="Tet_transcr_reg_TetR-rel_C_sf"/>
</dbReference>
<dbReference type="RefSeq" id="WP_091996032.1">
    <property type="nucleotide sequence ID" value="NZ_FMYQ01000004.1"/>
</dbReference>
<reference evidence="2" key="1">
    <citation type="submission" date="2016-09" db="EMBL/GenBank/DDBJ databases">
        <authorList>
            <person name="Varghese N."/>
            <person name="Submissions S."/>
        </authorList>
    </citation>
    <scope>NUCLEOTIDE SEQUENCE [LARGE SCALE GENOMIC DNA]</scope>
    <source>
        <strain evidence="2">TNe-862</strain>
    </source>
</reference>
<dbReference type="OrthoDB" id="270177at2"/>
<name>A0A1G6JF46_9BURK</name>
<sequence>MTRPCASASLAGLRAFDKAFEQRLRAAVARGELPAQANASTLARLASALLHSMALRARAGDSRASLRAMAAAGIALICGEAPAQSAPGALRRRAK</sequence>
<proteinExistence type="predicted"/>
<protein>
    <submittedName>
        <fullName evidence="1">Uncharacterized protein</fullName>
    </submittedName>
</protein>
<dbReference type="EMBL" id="FMYQ01000004">
    <property type="protein sequence ID" value="SDC17320.1"/>
    <property type="molecule type" value="Genomic_DNA"/>
</dbReference>
<evidence type="ECO:0000313" key="2">
    <source>
        <dbReference type="Proteomes" id="UP000198908"/>
    </source>
</evidence>
<dbReference type="Proteomes" id="UP000198908">
    <property type="component" value="Unassembled WGS sequence"/>
</dbReference>
<dbReference type="Gene3D" id="1.10.357.10">
    <property type="entry name" value="Tetracycline Repressor, domain 2"/>
    <property type="match status" value="1"/>
</dbReference>
<dbReference type="STRING" id="416944.SAMN05421548_104236"/>
<keyword evidence="2" id="KW-1185">Reference proteome</keyword>
<accession>A0A1G6JF46</accession>
<dbReference type="SUPFAM" id="SSF48498">
    <property type="entry name" value="Tetracyclin repressor-like, C-terminal domain"/>
    <property type="match status" value="1"/>
</dbReference>